<feature type="transmembrane region" description="Helical" evidence="7">
    <location>
        <begin position="151"/>
        <end position="171"/>
    </location>
</feature>
<feature type="transmembrane region" description="Helical" evidence="7">
    <location>
        <begin position="247"/>
        <end position="270"/>
    </location>
</feature>
<sequence>MLAAFAMFVVFGLLSGAGGVLFPAQIDDYQVDKATIGLTFFTSAGGYVAASVLSGPSVARFGGRLVVLVAGLGLGAAGLATAARPLFAAFVLVQALGGYAVGTLESVMNAYLATQPNATSLLNRLHAFFGVGALLGPLLATWLLTLGGWQVVVLVLTIAGFGPMAVAVAGYPDRADDPLLVHAGSEAPGTAVSGTAMSDTAMPGAAMPGAAVSGAGASGTELAAGTTAAGTAASREGLGSVLRTRPVLLGALLLAAYVGLEISVGTWGFSYLVEHHALSDPIAGYAISGYWLGLTAGRFLIGPVTARLRLTEPGLLWGSLAGTAAACALAWAALASAGLTIAAFVLLGFFLGPIFPTMIALTPRLTTARLVATAIGVINAGALLGGAVLPWLAGTLLQEAGPQTLLPFAFALGAVQLVVWRVLARRLAPGPALAGVAVVPGPAPQPAPEPVRPAARR</sequence>
<evidence type="ECO:0000256" key="7">
    <source>
        <dbReference type="SAM" id="Phobius"/>
    </source>
</evidence>
<dbReference type="RefSeq" id="WP_203006593.1">
    <property type="nucleotide sequence ID" value="NZ_JADWYU010000379.1"/>
</dbReference>
<keyword evidence="10" id="KW-1185">Reference proteome</keyword>
<accession>A0A937RM30</accession>
<feature type="transmembrane region" description="Helical" evidence="7">
    <location>
        <begin position="370"/>
        <end position="393"/>
    </location>
</feature>
<evidence type="ECO:0000256" key="2">
    <source>
        <dbReference type="ARBA" id="ARBA00008335"/>
    </source>
</evidence>
<dbReference type="InterPro" id="IPR051788">
    <property type="entry name" value="MFS_Transporter"/>
</dbReference>
<feature type="transmembrane region" description="Helical" evidence="7">
    <location>
        <begin position="125"/>
        <end position="145"/>
    </location>
</feature>
<feature type="transmembrane region" description="Helical" evidence="7">
    <location>
        <begin position="405"/>
        <end position="423"/>
    </location>
</feature>
<dbReference type="Pfam" id="PF07690">
    <property type="entry name" value="MFS_1"/>
    <property type="match status" value="1"/>
</dbReference>
<dbReference type="SUPFAM" id="SSF103473">
    <property type="entry name" value="MFS general substrate transporter"/>
    <property type="match status" value="1"/>
</dbReference>
<keyword evidence="5 7" id="KW-1133">Transmembrane helix</keyword>
<comment type="subcellular location">
    <subcellularLocation>
        <location evidence="1">Cell membrane</location>
        <topology evidence="1">Multi-pass membrane protein</topology>
    </subcellularLocation>
</comment>
<comment type="similarity">
    <text evidence="2">Belongs to the major facilitator superfamily.</text>
</comment>
<evidence type="ECO:0000256" key="6">
    <source>
        <dbReference type="ARBA" id="ARBA00023136"/>
    </source>
</evidence>
<dbReference type="GO" id="GO:0022857">
    <property type="term" value="F:transmembrane transporter activity"/>
    <property type="evidence" value="ECO:0007669"/>
    <property type="project" value="InterPro"/>
</dbReference>
<dbReference type="PANTHER" id="PTHR23514:SF3">
    <property type="entry name" value="BYPASS OF STOP CODON PROTEIN 6"/>
    <property type="match status" value="1"/>
</dbReference>
<feature type="transmembrane region" description="Helical" evidence="7">
    <location>
        <begin position="65"/>
        <end position="83"/>
    </location>
</feature>
<name>A0A937RM30_9ACTN</name>
<evidence type="ECO:0000259" key="8">
    <source>
        <dbReference type="PROSITE" id="PS50850"/>
    </source>
</evidence>
<dbReference type="Gene3D" id="1.20.1250.20">
    <property type="entry name" value="MFS general substrate transporter like domains"/>
    <property type="match status" value="2"/>
</dbReference>
<feature type="transmembrane region" description="Helical" evidence="7">
    <location>
        <begin position="35"/>
        <end position="53"/>
    </location>
</feature>
<reference evidence="9" key="1">
    <citation type="submission" date="2020-12" db="EMBL/GenBank/DDBJ databases">
        <title>Genomic characterization of non-nitrogen-fixing Frankia strains.</title>
        <authorList>
            <person name="Carlos-Shanley C."/>
            <person name="Guerra T."/>
            <person name="Hahn D."/>
        </authorList>
    </citation>
    <scope>NUCLEOTIDE SEQUENCE</scope>
    <source>
        <strain evidence="9">CN6</strain>
    </source>
</reference>
<keyword evidence="3" id="KW-0813">Transport</keyword>
<dbReference type="Proteomes" id="UP000604475">
    <property type="component" value="Unassembled WGS sequence"/>
</dbReference>
<keyword evidence="4 7" id="KW-0812">Transmembrane</keyword>
<dbReference type="PANTHER" id="PTHR23514">
    <property type="entry name" value="BYPASS OF STOP CODON PROTEIN 6"/>
    <property type="match status" value="1"/>
</dbReference>
<evidence type="ECO:0000256" key="4">
    <source>
        <dbReference type="ARBA" id="ARBA00022692"/>
    </source>
</evidence>
<protein>
    <submittedName>
        <fullName evidence="9">MFS transporter</fullName>
    </submittedName>
</protein>
<evidence type="ECO:0000313" key="10">
    <source>
        <dbReference type="Proteomes" id="UP000604475"/>
    </source>
</evidence>
<dbReference type="InterPro" id="IPR020846">
    <property type="entry name" value="MFS_dom"/>
</dbReference>
<dbReference type="InterPro" id="IPR011701">
    <property type="entry name" value="MFS"/>
</dbReference>
<gene>
    <name evidence="9" type="ORF">I7412_38215</name>
</gene>
<dbReference type="AlphaFoldDB" id="A0A937RM30"/>
<feature type="transmembrane region" description="Helical" evidence="7">
    <location>
        <begin position="340"/>
        <end position="361"/>
    </location>
</feature>
<organism evidence="9 10">
    <name type="scientific">Frankia nepalensis</name>
    <dbReference type="NCBI Taxonomy" id="1836974"/>
    <lineage>
        <taxon>Bacteria</taxon>
        <taxon>Bacillati</taxon>
        <taxon>Actinomycetota</taxon>
        <taxon>Actinomycetes</taxon>
        <taxon>Frankiales</taxon>
        <taxon>Frankiaceae</taxon>
        <taxon>Frankia</taxon>
    </lineage>
</organism>
<evidence type="ECO:0000256" key="1">
    <source>
        <dbReference type="ARBA" id="ARBA00004651"/>
    </source>
</evidence>
<proteinExistence type="inferred from homology"/>
<evidence type="ECO:0000256" key="5">
    <source>
        <dbReference type="ARBA" id="ARBA00022989"/>
    </source>
</evidence>
<feature type="transmembrane region" description="Helical" evidence="7">
    <location>
        <begin position="282"/>
        <end position="301"/>
    </location>
</feature>
<evidence type="ECO:0000313" key="9">
    <source>
        <dbReference type="EMBL" id="MBL7632892.1"/>
    </source>
</evidence>
<dbReference type="PROSITE" id="PS50850">
    <property type="entry name" value="MFS"/>
    <property type="match status" value="1"/>
</dbReference>
<dbReference type="InterPro" id="IPR036259">
    <property type="entry name" value="MFS_trans_sf"/>
</dbReference>
<feature type="transmembrane region" description="Helical" evidence="7">
    <location>
        <begin position="89"/>
        <end position="113"/>
    </location>
</feature>
<feature type="domain" description="Major facilitator superfamily (MFS) profile" evidence="8">
    <location>
        <begin position="1"/>
        <end position="432"/>
    </location>
</feature>
<keyword evidence="6 7" id="KW-0472">Membrane</keyword>
<evidence type="ECO:0000256" key="3">
    <source>
        <dbReference type="ARBA" id="ARBA00022448"/>
    </source>
</evidence>
<dbReference type="GO" id="GO:0005886">
    <property type="term" value="C:plasma membrane"/>
    <property type="evidence" value="ECO:0007669"/>
    <property type="project" value="UniProtKB-SubCell"/>
</dbReference>
<feature type="transmembrane region" description="Helical" evidence="7">
    <location>
        <begin position="313"/>
        <end position="334"/>
    </location>
</feature>
<comment type="caution">
    <text evidence="9">The sequence shown here is derived from an EMBL/GenBank/DDBJ whole genome shotgun (WGS) entry which is preliminary data.</text>
</comment>
<dbReference type="EMBL" id="JAEACQ010000355">
    <property type="protein sequence ID" value="MBL7632892.1"/>
    <property type="molecule type" value="Genomic_DNA"/>
</dbReference>